<comment type="caution">
    <text evidence="2">The sequence shown here is derived from an EMBL/GenBank/DDBJ whole genome shotgun (WGS) entry which is preliminary data.</text>
</comment>
<protein>
    <recommendedName>
        <fullName evidence="4">DUF2975 domain-containing protein</fullName>
    </recommendedName>
</protein>
<organism evidence="2 3">
    <name type="scientific">Phytohabitans aurantiacus</name>
    <dbReference type="NCBI Taxonomy" id="3016789"/>
    <lineage>
        <taxon>Bacteria</taxon>
        <taxon>Bacillati</taxon>
        <taxon>Actinomycetota</taxon>
        <taxon>Actinomycetes</taxon>
        <taxon>Micromonosporales</taxon>
        <taxon>Micromonosporaceae</taxon>
    </lineage>
</organism>
<name>A0ABQ5R844_9ACTN</name>
<gene>
    <name evidence="2" type="ORF">Pa4123_78380</name>
</gene>
<evidence type="ECO:0008006" key="4">
    <source>
        <dbReference type="Google" id="ProtNLM"/>
    </source>
</evidence>
<dbReference type="RefSeq" id="WP_281904135.1">
    <property type="nucleotide sequence ID" value="NZ_BSDI01000064.1"/>
</dbReference>
<accession>A0ABQ5R844</accession>
<feature type="transmembrane region" description="Helical" evidence="1">
    <location>
        <begin position="160"/>
        <end position="181"/>
    </location>
</feature>
<keyword evidence="1" id="KW-1133">Transmembrane helix</keyword>
<dbReference type="Proteomes" id="UP001144280">
    <property type="component" value="Unassembled WGS sequence"/>
</dbReference>
<evidence type="ECO:0000313" key="3">
    <source>
        <dbReference type="Proteomes" id="UP001144280"/>
    </source>
</evidence>
<keyword evidence="1" id="KW-0472">Membrane</keyword>
<feature type="transmembrane region" description="Helical" evidence="1">
    <location>
        <begin position="84"/>
        <end position="107"/>
    </location>
</feature>
<reference evidence="2" key="1">
    <citation type="submission" date="2022-12" db="EMBL/GenBank/DDBJ databases">
        <title>New Phytohabitans aurantiacus sp. RD004123 nov., an actinomycete isolated from soil.</title>
        <authorList>
            <person name="Triningsih D.W."/>
            <person name="Harunari E."/>
            <person name="Igarashi Y."/>
        </authorList>
    </citation>
    <scope>NUCLEOTIDE SEQUENCE</scope>
    <source>
        <strain evidence="2">RD004123</strain>
    </source>
</reference>
<keyword evidence="3" id="KW-1185">Reference proteome</keyword>
<feature type="transmembrane region" description="Helical" evidence="1">
    <location>
        <begin position="21"/>
        <end position="40"/>
    </location>
</feature>
<keyword evidence="1" id="KW-0812">Transmembrane</keyword>
<proteinExistence type="predicted"/>
<dbReference type="EMBL" id="BSDI01000064">
    <property type="protein sequence ID" value="GLI02560.1"/>
    <property type="molecule type" value="Genomic_DNA"/>
</dbReference>
<evidence type="ECO:0000256" key="1">
    <source>
        <dbReference type="SAM" id="Phobius"/>
    </source>
</evidence>
<sequence length="198" mass="20675">MRIPDRLRRPDWLAEIQSATAFVLAVLAVVGVAGIAMTAIGDNLTVEVPASVVAAPDGLRPGVTVDTEGTLDAVIAQPDRAERVAAALTSLPTYLVVVAMLAILYAVARQARREDPFLAVTVNRLRLLALVALVGGPLAAVTETVAALDLTRRVTGDASASLDVTAIGLWTLAGFGFLAVAEIVNRGRAMRAELETVI</sequence>
<feature type="transmembrane region" description="Helical" evidence="1">
    <location>
        <begin position="127"/>
        <end position="148"/>
    </location>
</feature>
<evidence type="ECO:0000313" key="2">
    <source>
        <dbReference type="EMBL" id="GLI02560.1"/>
    </source>
</evidence>